<dbReference type="Proteomes" id="UP000054018">
    <property type="component" value="Unassembled WGS sequence"/>
</dbReference>
<keyword evidence="3" id="KW-1185">Reference proteome</keyword>
<protein>
    <submittedName>
        <fullName evidence="2">Uncharacterized protein</fullName>
    </submittedName>
</protein>
<gene>
    <name evidence="2" type="ORF">PISMIDRAFT_686148</name>
</gene>
<dbReference type="EMBL" id="KN833850">
    <property type="protein sequence ID" value="KIK16675.1"/>
    <property type="molecule type" value="Genomic_DNA"/>
</dbReference>
<reference evidence="3" key="2">
    <citation type="submission" date="2015-01" db="EMBL/GenBank/DDBJ databases">
        <title>Evolutionary Origins and Diversification of the Mycorrhizal Mutualists.</title>
        <authorList>
            <consortium name="DOE Joint Genome Institute"/>
            <consortium name="Mycorrhizal Genomics Consortium"/>
            <person name="Kohler A."/>
            <person name="Kuo A."/>
            <person name="Nagy L.G."/>
            <person name="Floudas D."/>
            <person name="Copeland A."/>
            <person name="Barry K.W."/>
            <person name="Cichocki N."/>
            <person name="Veneault-Fourrey C."/>
            <person name="LaButti K."/>
            <person name="Lindquist E.A."/>
            <person name="Lipzen A."/>
            <person name="Lundell T."/>
            <person name="Morin E."/>
            <person name="Murat C."/>
            <person name="Riley R."/>
            <person name="Ohm R."/>
            <person name="Sun H."/>
            <person name="Tunlid A."/>
            <person name="Henrissat B."/>
            <person name="Grigoriev I.V."/>
            <person name="Hibbett D.S."/>
            <person name="Martin F."/>
        </authorList>
    </citation>
    <scope>NUCLEOTIDE SEQUENCE [LARGE SCALE GENOMIC DNA]</scope>
    <source>
        <strain evidence="3">441</strain>
    </source>
</reference>
<proteinExistence type="predicted"/>
<organism evidence="2 3">
    <name type="scientific">Pisolithus microcarpus 441</name>
    <dbReference type="NCBI Taxonomy" id="765257"/>
    <lineage>
        <taxon>Eukaryota</taxon>
        <taxon>Fungi</taxon>
        <taxon>Dikarya</taxon>
        <taxon>Basidiomycota</taxon>
        <taxon>Agaricomycotina</taxon>
        <taxon>Agaricomycetes</taxon>
        <taxon>Agaricomycetidae</taxon>
        <taxon>Boletales</taxon>
        <taxon>Sclerodermatineae</taxon>
        <taxon>Pisolithaceae</taxon>
        <taxon>Pisolithus</taxon>
    </lineage>
</organism>
<accession>A0A0C9XW59</accession>
<name>A0A0C9XW59_9AGAM</name>
<evidence type="ECO:0000256" key="1">
    <source>
        <dbReference type="SAM" id="MobiDB-lite"/>
    </source>
</evidence>
<dbReference type="AlphaFoldDB" id="A0A0C9XW59"/>
<sequence length="77" mass="8410">MAQNNPTPNPTDNQWMKGLEHFRPGNTRTDKPLHQRGVSQLNPTTGRFLTKPKPPPLDPITNVNITPIGCPEGAASV</sequence>
<feature type="compositionally biased region" description="Polar residues" evidence="1">
    <location>
        <begin position="37"/>
        <end position="47"/>
    </location>
</feature>
<evidence type="ECO:0000313" key="3">
    <source>
        <dbReference type="Proteomes" id="UP000054018"/>
    </source>
</evidence>
<feature type="compositionally biased region" description="Basic and acidic residues" evidence="1">
    <location>
        <begin position="18"/>
        <end position="33"/>
    </location>
</feature>
<reference evidence="2 3" key="1">
    <citation type="submission" date="2014-04" db="EMBL/GenBank/DDBJ databases">
        <authorList>
            <consortium name="DOE Joint Genome Institute"/>
            <person name="Kuo A."/>
            <person name="Kohler A."/>
            <person name="Costa M.D."/>
            <person name="Nagy L.G."/>
            <person name="Floudas D."/>
            <person name="Copeland A."/>
            <person name="Barry K.W."/>
            <person name="Cichocki N."/>
            <person name="Veneault-Fourrey C."/>
            <person name="LaButti K."/>
            <person name="Lindquist E.A."/>
            <person name="Lipzen A."/>
            <person name="Lundell T."/>
            <person name="Morin E."/>
            <person name="Murat C."/>
            <person name="Sun H."/>
            <person name="Tunlid A."/>
            <person name="Henrissat B."/>
            <person name="Grigoriev I.V."/>
            <person name="Hibbett D.S."/>
            <person name="Martin F."/>
            <person name="Nordberg H.P."/>
            <person name="Cantor M.N."/>
            <person name="Hua S.X."/>
        </authorList>
    </citation>
    <scope>NUCLEOTIDE SEQUENCE [LARGE SCALE GENOMIC DNA]</scope>
    <source>
        <strain evidence="2 3">441</strain>
    </source>
</reference>
<evidence type="ECO:0000313" key="2">
    <source>
        <dbReference type="EMBL" id="KIK16675.1"/>
    </source>
</evidence>
<dbReference type="HOGENOM" id="CLU_2638998_0_0_1"/>
<feature type="region of interest" description="Disordered" evidence="1">
    <location>
        <begin position="1"/>
        <end position="64"/>
    </location>
</feature>